<keyword evidence="2" id="KW-1185">Reference proteome</keyword>
<dbReference type="InterPro" id="IPR012019">
    <property type="entry name" value="HcgB"/>
</dbReference>
<gene>
    <name evidence="1" type="ordered locus">mru_0528</name>
</gene>
<dbReference type="OrthoDB" id="114359at2157"/>
<dbReference type="GeneID" id="8770169"/>
<protein>
    <submittedName>
        <fullName evidence="1">Uncharacterized protein</fullName>
    </submittedName>
</protein>
<evidence type="ECO:0000313" key="1">
    <source>
        <dbReference type="EMBL" id="ADC46379.1"/>
    </source>
</evidence>
<dbReference type="PIRSF" id="PIRSF005018">
    <property type="entry name" value="UCP005018"/>
    <property type="match status" value="1"/>
</dbReference>
<dbReference type="STRING" id="634498.mru_0528"/>
<dbReference type="KEGG" id="mru:mru_0528"/>
<dbReference type="Pfam" id="PF11576">
    <property type="entry name" value="HcgB"/>
    <property type="match status" value="1"/>
</dbReference>
<sequence>MAFEESIRKASIQSYEGTRKGDTIEEIEAIQNYIRNAKIVVPNKNGIKVEVINEVLAKFNIPPAEYLQVNTNYADFSRMPAIAKAMIAVDQSDADLVIARGRLGIPGSGSFLVFMDSKSRILTAATSPSHIIHNQPLEKTVYKETLEALKKVGFKEE</sequence>
<dbReference type="PATRIC" id="fig|634498.28.peg.530"/>
<dbReference type="Gene3D" id="1.10.287.470">
    <property type="entry name" value="Helix hairpin bin"/>
    <property type="match status" value="1"/>
</dbReference>
<accession>D3E196</accession>
<dbReference type="RefSeq" id="WP_012955330.1">
    <property type="nucleotide sequence ID" value="NC_013790.1"/>
</dbReference>
<dbReference type="HOGENOM" id="CLU_1691544_0_0_2"/>
<dbReference type="eggNOG" id="arCOG04863">
    <property type="taxonomic scope" value="Archaea"/>
</dbReference>
<organism evidence="1 2">
    <name type="scientific">Methanobrevibacter ruminantium (strain ATCC 35063 / DSM 1093 / JCM 13430 / OCM 146 / M1)</name>
    <name type="common">Methanobacterium ruminantium</name>
    <dbReference type="NCBI Taxonomy" id="634498"/>
    <lineage>
        <taxon>Archaea</taxon>
        <taxon>Methanobacteriati</taxon>
        <taxon>Methanobacteriota</taxon>
        <taxon>Methanomada group</taxon>
        <taxon>Methanobacteria</taxon>
        <taxon>Methanobacteriales</taxon>
        <taxon>Methanobacteriaceae</taxon>
        <taxon>Methanobrevibacter</taxon>
    </lineage>
</organism>
<dbReference type="InterPro" id="IPR010254">
    <property type="entry name" value="B12-dep_deHydtase_bsu"/>
</dbReference>
<dbReference type="AlphaFoldDB" id="D3E196"/>
<dbReference type="EMBL" id="CP001719">
    <property type="protein sequence ID" value="ADC46379.1"/>
    <property type="molecule type" value="Genomic_DNA"/>
</dbReference>
<dbReference type="Gene3D" id="3.40.50.10150">
    <property type="entry name" value="B12-dependent dehydatase associated subunit"/>
    <property type="match status" value="1"/>
</dbReference>
<reference evidence="1 2" key="1">
    <citation type="journal article" date="2010" name="PLoS ONE">
        <title>The genome sequence of the rumen methanogen Methanobrevibacter ruminantium reveals new possibilities for controlling ruminant methane emissions.</title>
        <authorList>
            <person name="Leahy S.C."/>
            <person name="Kelly W.J."/>
            <person name="Altermann E."/>
            <person name="Ronimus R.S."/>
            <person name="Yeoman C.J."/>
            <person name="Pacheco D.M."/>
            <person name="Li D."/>
            <person name="Kong Z."/>
            <person name="McTavish S."/>
            <person name="Sang C."/>
            <person name="Lambie S.C."/>
            <person name="Janssen P.H."/>
            <person name="Dey D."/>
            <person name="Attwood G.T."/>
        </authorList>
    </citation>
    <scope>NUCLEOTIDE SEQUENCE [LARGE SCALE GENOMIC DNA]</scope>
    <source>
        <strain evidence="2">ATCC 35063 / DSM 1093 / JCM 13430 / OCM 146 / M1</strain>
    </source>
</reference>
<name>D3E196_METRM</name>
<proteinExistence type="predicted"/>
<evidence type="ECO:0000313" key="2">
    <source>
        <dbReference type="Proteomes" id="UP000008680"/>
    </source>
</evidence>
<dbReference type="Proteomes" id="UP000008680">
    <property type="component" value="Chromosome"/>
</dbReference>